<dbReference type="AlphaFoldDB" id="A0A0N5AH56"/>
<evidence type="ECO:0000256" key="9">
    <source>
        <dbReference type="ARBA" id="ARBA00048504"/>
    </source>
</evidence>
<evidence type="ECO:0000313" key="14">
    <source>
        <dbReference type="WBParaSite" id="SMUV_0000369501-mRNA-1"/>
    </source>
</evidence>
<reference evidence="14" key="1">
    <citation type="submission" date="2017-02" db="UniProtKB">
        <authorList>
            <consortium name="WormBaseParasite"/>
        </authorList>
    </citation>
    <scope>IDENTIFICATION</scope>
</reference>
<protein>
    <recommendedName>
        <fullName evidence="7">sn-1-specific diacylglycerol lipase ABHD11</fullName>
        <ecNumber evidence="3">3.1.1.116</ecNumber>
    </recommendedName>
    <alternativeName>
        <fullName evidence="4">Alpha/beta hydrolase domain-containing protein 11</fullName>
    </alternativeName>
</protein>
<dbReference type="Pfam" id="PF00561">
    <property type="entry name" value="Abhydrolase_1"/>
    <property type="match status" value="1"/>
</dbReference>
<evidence type="ECO:0000256" key="7">
    <source>
        <dbReference type="ARBA" id="ARBA00044064"/>
    </source>
</evidence>
<comment type="catalytic activity">
    <reaction evidence="8">
        <text>1-octadecanoyl-2-(4Z,7Z,10Z,13Z,16Z,19Z-docosahexaenoyl)-sn-glycerol + H2O = 2-(4Z,7Z,10Z,13Z,16Z,19Z-docosahexaenoyl)-glycerol + octadecanoate + H(+)</text>
        <dbReference type="Rhea" id="RHEA:77107"/>
        <dbReference type="ChEBI" id="CHEBI:15377"/>
        <dbReference type="ChEBI" id="CHEBI:15378"/>
        <dbReference type="ChEBI" id="CHEBI:25629"/>
        <dbReference type="ChEBI" id="CHEBI:77129"/>
        <dbReference type="ChEBI" id="CHEBI:186738"/>
    </reaction>
</comment>
<dbReference type="Gene3D" id="3.40.50.1820">
    <property type="entry name" value="alpha/beta hydrolase"/>
    <property type="match status" value="1"/>
</dbReference>
<comment type="catalytic activity">
    <reaction evidence="6">
        <text>a 1,3-diacyl-sn-glycerol + H2O = a 1-acyl-sn-glycerol + a fatty acid + H(+)</text>
        <dbReference type="Rhea" id="RHEA:38503"/>
        <dbReference type="ChEBI" id="CHEBI:15377"/>
        <dbReference type="ChEBI" id="CHEBI:15378"/>
        <dbReference type="ChEBI" id="CHEBI:28868"/>
        <dbReference type="ChEBI" id="CHEBI:64683"/>
        <dbReference type="ChEBI" id="CHEBI:77272"/>
    </reaction>
</comment>
<dbReference type="GO" id="GO:0005739">
    <property type="term" value="C:mitochondrion"/>
    <property type="evidence" value="ECO:0007669"/>
    <property type="project" value="TreeGrafter"/>
</dbReference>
<evidence type="ECO:0000256" key="5">
    <source>
        <dbReference type="ARBA" id="ARBA00043667"/>
    </source>
</evidence>
<evidence type="ECO:0000259" key="12">
    <source>
        <dbReference type="Pfam" id="PF00561"/>
    </source>
</evidence>
<comment type="similarity">
    <text evidence="1">Belongs to the AB hydrolase superfamily.</text>
</comment>
<dbReference type="InterPro" id="IPR029058">
    <property type="entry name" value="AB_hydrolase_fold"/>
</dbReference>
<evidence type="ECO:0000256" key="10">
    <source>
        <dbReference type="ARBA" id="ARBA00048513"/>
    </source>
</evidence>
<evidence type="ECO:0000256" key="6">
    <source>
        <dbReference type="ARBA" id="ARBA00043742"/>
    </source>
</evidence>
<dbReference type="STRING" id="451379.A0A0N5AH56"/>
<dbReference type="InterPro" id="IPR000073">
    <property type="entry name" value="AB_hydrolase_1"/>
</dbReference>
<evidence type="ECO:0000256" key="4">
    <source>
        <dbReference type="ARBA" id="ARBA00042703"/>
    </source>
</evidence>
<evidence type="ECO:0000256" key="2">
    <source>
        <dbReference type="ARBA" id="ARBA00022801"/>
    </source>
</evidence>
<dbReference type="PANTHER" id="PTHR46118:SF4">
    <property type="entry name" value="PROTEIN ABHD11"/>
    <property type="match status" value="1"/>
</dbReference>
<sequence length="306" mass="34686">MCSLFSRPALSQANRAKTCLTYKGAYYGTVNLAFNKYDENTATHEKHAPLVVMHGLFGHKQNWNSVAKALNRRLRITVFTVDLRNHGDSPWTRTMTYSDMAADVALFIREVVPKEIGARHEVKVHLLGHSMGGKTAIKVALSQDNNELLKSLIIEDIAPKKYETKNHLEFPKFLRAMKKADLSKSRHEINHALEPVIKDFAIRQFLLTNLVGTSGNLRWRLNMEVVEKYVPHVCEVEECVGQYSGPTIFISGQNSPYVQAADHSLILKHFPRAKFSVIDGSGHWVHAEKPYEFMAEVEKFISNVVN</sequence>
<comment type="catalytic activity">
    <reaction evidence="9">
        <text>1,2-didecanoylglycerol + H2O = decanoylglycerol + decanoate + H(+)</text>
        <dbReference type="Rhea" id="RHEA:48596"/>
        <dbReference type="ChEBI" id="CHEBI:11152"/>
        <dbReference type="ChEBI" id="CHEBI:15377"/>
        <dbReference type="ChEBI" id="CHEBI:15378"/>
        <dbReference type="ChEBI" id="CHEBI:27689"/>
        <dbReference type="ChEBI" id="CHEBI:90605"/>
    </reaction>
</comment>
<dbReference type="PANTHER" id="PTHR46118">
    <property type="entry name" value="PROTEIN ABHD11"/>
    <property type="match status" value="1"/>
</dbReference>
<proteinExistence type="inferred from homology"/>
<name>A0A0N5AH56_9BILA</name>
<comment type="catalytic activity">
    <reaction evidence="10">
        <text>1-octadecanoyl-2-(9Z-octadecenoyl)-sn-glycerol + H2O = 2-(9Z-octadecenoyl)-glycerol + octadecanoate + H(+)</text>
        <dbReference type="Rhea" id="RHEA:77103"/>
        <dbReference type="ChEBI" id="CHEBI:15377"/>
        <dbReference type="ChEBI" id="CHEBI:15378"/>
        <dbReference type="ChEBI" id="CHEBI:25629"/>
        <dbReference type="ChEBI" id="CHEBI:73990"/>
        <dbReference type="ChEBI" id="CHEBI:75468"/>
    </reaction>
</comment>
<accession>A0A0N5AH56</accession>
<dbReference type="GO" id="GO:0052689">
    <property type="term" value="F:carboxylic ester hydrolase activity"/>
    <property type="evidence" value="ECO:0007669"/>
    <property type="project" value="TreeGrafter"/>
</dbReference>
<comment type="catalytic activity">
    <reaction evidence="5">
        <text>a 1,2-diacyl-sn-glycerol + H2O = a 2-acylglycerol + a fatty acid + H(+)</text>
        <dbReference type="Rhea" id="RHEA:33275"/>
        <dbReference type="ChEBI" id="CHEBI:15377"/>
        <dbReference type="ChEBI" id="CHEBI:15378"/>
        <dbReference type="ChEBI" id="CHEBI:17389"/>
        <dbReference type="ChEBI" id="CHEBI:17815"/>
        <dbReference type="ChEBI" id="CHEBI:28868"/>
        <dbReference type="EC" id="3.1.1.116"/>
    </reaction>
</comment>
<evidence type="ECO:0000256" key="8">
    <source>
        <dbReference type="ARBA" id="ARBA00048283"/>
    </source>
</evidence>
<dbReference type="WBParaSite" id="SMUV_0000369501-mRNA-1">
    <property type="protein sequence ID" value="SMUV_0000369501-mRNA-1"/>
    <property type="gene ID" value="SMUV_0000369501"/>
</dbReference>
<feature type="domain" description="AB hydrolase-1" evidence="12">
    <location>
        <begin position="49"/>
        <end position="290"/>
    </location>
</feature>
<comment type="catalytic activity">
    <reaction evidence="11">
        <text>1-octadecanoyl-2-(5Z,8Z,11Z,14Z-eicosatetraenoyl)-sn-glycerol + H2O = 2-(5Z,8Z,11Z,14Z-eicosatetraenoyl)-glycerol + octadecanoate + H(+)</text>
        <dbReference type="Rhea" id="RHEA:38507"/>
        <dbReference type="ChEBI" id="CHEBI:15377"/>
        <dbReference type="ChEBI" id="CHEBI:15378"/>
        <dbReference type="ChEBI" id="CHEBI:25629"/>
        <dbReference type="ChEBI" id="CHEBI:52392"/>
        <dbReference type="ChEBI" id="CHEBI:75728"/>
    </reaction>
</comment>
<keyword evidence="13" id="KW-1185">Reference proteome</keyword>
<organism evidence="13 14">
    <name type="scientific">Syphacia muris</name>
    <dbReference type="NCBI Taxonomy" id="451379"/>
    <lineage>
        <taxon>Eukaryota</taxon>
        <taxon>Metazoa</taxon>
        <taxon>Ecdysozoa</taxon>
        <taxon>Nematoda</taxon>
        <taxon>Chromadorea</taxon>
        <taxon>Rhabditida</taxon>
        <taxon>Spirurina</taxon>
        <taxon>Oxyuridomorpha</taxon>
        <taxon>Oxyuroidea</taxon>
        <taxon>Oxyuridae</taxon>
        <taxon>Syphacia</taxon>
    </lineage>
</organism>
<dbReference type="Proteomes" id="UP000046393">
    <property type="component" value="Unplaced"/>
</dbReference>
<dbReference type="SUPFAM" id="SSF53474">
    <property type="entry name" value="alpha/beta-Hydrolases"/>
    <property type="match status" value="1"/>
</dbReference>
<evidence type="ECO:0000313" key="13">
    <source>
        <dbReference type="Proteomes" id="UP000046393"/>
    </source>
</evidence>
<dbReference type="EC" id="3.1.1.116" evidence="3"/>
<keyword evidence="2" id="KW-0378">Hydrolase</keyword>
<evidence type="ECO:0000256" key="3">
    <source>
        <dbReference type="ARBA" id="ARBA00026104"/>
    </source>
</evidence>
<evidence type="ECO:0000256" key="1">
    <source>
        <dbReference type="ARBA" id="ARBA00008645"/>
    </source>
</evidence>
<evidence type="ECO:0000256" key="11">
    <source>
        <dbReference type="ARBA" id="ARBA00048919"/>
    </source>
</evidence>